<keyword evidence="5" id="KW-1185">Reference proteome</keyword>
<dbReference type="Proteomes" id="UP000308705">
    <property type="component" value="Unassembled WGS sequence"/>
</dbReference>
<dbReference type="InterPro" id="IPR029044">
    <property type="entry name" value="Nucleotide-diphossugar_trans"/>
</dbReference>
<dbReference type="Gene3D" id="3.90.550.10">
    <property type="entry name" value="Spore Coat Polysaccharide Biosynthesis Protein SpsA, Chain A"/>
    <property type="match status" value="1"/>
</dbReference>
<dbReference type="Gene3D" id="1.20.120.1910">
    <property type="entry name" value="Cysteine-tRNA ligase, C-terminal anti-codon recognition domain"/>
    <property type="match status" value="1"/>
</dbReference>
<dbReference type="EMBL" id="SZQA01000019">
    <property type="protein sequence ID" value="TKK86764.1"/>
    <property type="molecule type" value="Genomic_DNA"/>
</dbReference>
<evidence type="ECO:0000256" key="3">
    <source>
        <dbReference type="ARBA" id="ARBA00022840"/>
    </source>
</evidence>
<dbReference type="RefSeq" id="WP_137248616.1">
    <property type="nucleotide sequence ID" value="NZ_SZQA01000019.1"/>
</dbReference>
<reference evidence="4 5" key="1">
    <citation type="submission" date="2019-04" db="EMBL/GenBank/DDBJ databases">
        <title>Herbidospora sp. NEAU-GS14.nov., a novel actinomycete isolated from soil.</title>
        <authorList>
            <person name="Han L."/>
        </authorList>
    </citation>
    <scope>NUCLEOTIDE SEQUENCE [LARGE SCALE GENOMIC DNA]</scope>
    <source>
        <strain evidence="4 5">NEAU-GS14</strain>
    </source>
</reference>
<dbReference type="SUPFAM" id="SSF47323">
    <property type="entry name" value="Anticodon-binding domain of a subclass of class I aminoacyl-tRNA synthetases"/>
    <property type="match status" value="1"/>
</dbReference>
<evidence type="ECO:0000256" key="2">
    <source>
        <dbReference type="ARBA" id="ARBA00022741"/>
    </source>
</evidence>
<evidence type="ECO:0000313" key="4">
    <source>
        <dbReference type="EMBL" id="TKK86764.1"/>
    </source>
</evidence>
<proteinExistence type="predicted"/>
<organism evidence="4 5">
    <name type="scientific">Herbidospora galbida</name>
    <dbReference type="NCBI Taxonomy" id="2575442"/>
    <lineage>
        <taxon>Bacteria</taxon>
        <taxon>Bacillati</taxon>
        <taxon>Actinomycetota</taxon>
        <taxon>Actinomycetes</taxon>
        <taxon>Streptosporangiales</taxon>
        <taxon>Streptosporangiaceae</taxon>
        <taxon>Herbidospora</taxon>
    </lineage>
</organism>
<sequence>MSKPPPNVVEIAERRAAARADNDFEAADRLRHELVEEGWDVYDTPAGGFELTERPRYEIWPSVRSIPVSSIVEGRPPGEPDVKSTVPYPGSITETALNDAGTPSMAASQALWDGALATSRVDRQIDIPKLTASVALLVDGWPDDVRACVSAVLAHSDAGIIALDLGNVEGAGDVLHELAEANPDRIRVWHVAEKPHWRGGTAEWGPARTKLLQLDTADVHVVMDSSTILEGDAIRPLLRALEVPDVVGAGWKGVEPEPGGTEWRDAGAGEVPALLGYLFAVNRAKALRIGGFPEHARFYRNADLEFSLMLPGRLVVPEKDLPVRQARHRGYFDTEAGYRDEESKRTYDRVLALLRR</sequence>
<dbReference type="InterPro" id="IPR009080">
    <property type="entry name" value="tRNAsynth_Ia_anticodon-bd"/>
</dbReference>
<dbReference type="OrthoDB" id="3537029at2"/>
<keyword evidence="3" id="KW-0067">ATP-binding</keyword>
<keyword evidence="4" id="KW-0808">Transferase</keyword>
<evidence type="ECO:0000256" key="1">
    <source>
        <dbReference type="ARBA" id="ARBA00022598"/>
    </source>
</evidence>
<dbReference type="GO" id="GO:0016740">
    <property type="term" value="F:transferase activity"/>
    <property type="evidence" value="ECO:0007669"/>
    <property type="project" value="UniProtKB-KW"/>
</dbReference>
<accession>A0A4U3MET0</accession>
<keyword evidence="2" id="KW-0547">Nucleotide-binding</keyword>
<gene>
    <name evidence="4" type="ORF">FDA94_20090</name>
</gene>
<name>A0A4U3MET0_9ACTN</name>
<dbReference type="AlphaFoldDB" id="A0A4U3MET0"/>
<protein>
    <submittedName>
        <fullName evidence="4">Glycosyltransferase family 2 protein</fullName>
    </submittedName>
</protein>
<evidence type="ECO:0000313" key="5">
    <source>
        <dbReference type="Proteomes" id="UP000308705"/>
    </source>
</evidence>
<dbReference type="GO" id="GO:0005524">
    <property type="term" value="F:ATP binding"/>
    <property type="evidence" value="ECO:0007669"/>
    <property type="project" value="UniProtKB-KW"/>
</dbReference>
<comment type="caution">
    <text evidence="4">The sequence shown here is derived from an EMBL/GenBank/DDBJ whole genome shotgun (WGS) entry which is preliminary data.</text>
</comment>
<dbReference type="SUPFAM" id="SSF53448">
    <property type="entry name" value="Nucleotide-diphospho-sugar transferases"/>
    <property type="match status" value="1"/>
</dbReference>
<dbReference type="GO" id="GO:0006418">
    <property type="term" value="P:tRNA aminoacylation for protein translation"/>
    <property type="evidence" value="ECO:0007669"/>
    <property type="project" value="InterPro"/>
</dbReference>
<dbReference type="GO" id="GO:0004812">
    <property type="term" value="F:aminoacyl-tRNA ligase activity"/>
    <property type="evidence" value="ECO:0007669"/>
    <property type="project" value="InterPro"/>
</dbReference>
<keyword evidence="1" id="KW-0436">Ligase</keyword>